<keyword evidence="6 12" id="KW-0812">Transmembrane</keyword>
<gene>
    <name evidence="14" type="primary">ATP8</name>
</gene>
<evidence type="ECO:0000256" key="2">
    <source>
        <dbReference type="ARBA" id="ARBA00008892"/>
    </source>
</evidence>
<keyword evidence="9 12" id="KW-0406">Ion transport</keyword>
<name>A0A140CVE8_9NEOP</name>
<dbReference type="EMBL" id="KT371371">
    <property type="protein sequence ID" value="AMJ17272.1"/>
    <property type="molecule type" value="Genomic_DNA"/>
</dbReference>
<dbReference type="GO" id="GO:0015986">
    <property type="term" value="P:proton motive force-driven ATP synthesis"/>
    <property type="evidence" value="ECO:0007669"/>
    <property type="project" value="InterPro"/>
</dbReference>
<evidence type="ECO:0000256" key="13">
    <source>
        <dbReference type="SAM" id="Phobius"/>
    </source>
</evidence>
<organism evidence="14">
    <name type="scientific">Telchinia polis</name>
    <dbReference type="NCBI Taxonomy" id="501958"/>
    <lineage>
        <taxon>Eukaryota</taxon>
        <taxon>Metazoa</taxon>
        <taxon>Ecdysozoa</taxon>
        <taxon>Arthropoda</taxon>
        <taxon>Hexapoda</taxon>
        <taxon>Insecta</taxon>
        <taxon>Pterygota</taxon>
        <taxon>Neoptera</taxon>
        <taxon>Endopterygota</taxon>
        <taxon>Lepidoptera</taxon>
        <taxon>Glossata</taxon>
        <taxon>Ditrysia</taxon>
        <taxon>Papilionoidea</taxon>
        <taxon>Nymphalidae</taxon>
        <taxon>Heliconiinae</taxon>
        <taxon>Acraeini</taxon>
        <taxon>Telchinia</taxon>
    </lineage>
</organism>
<dbReference type="GeneID" id="26899638"/>
<dbReference type="Pfam" id="PF00895">
    <property type="entry name" value="ATP-synt_8"/>
    <property type="match status" value="1"/>
</dbReference>
<geneLocation type="mitochondrion" evidence="14"/>
<evidence type="ECO:0000256" key="1">
    <source>
        <dbReference type="ARBA" id="ARBA00004304"/>
    </source>
</evidence>
<comment type="subcellular location">
    <subcellularLocation>
        <location evidence="1 12">Mitochondrion membrane</location>
        <topology evidence="1 12">Single-pass membrane protein</topology>
    </subcellularLocation>
</comment>
<sequence length="54" mass="6953">MPQMMPINWFFSFFFFIGIFIIFMIMNFYMFNYKIDIKKKNINSLFDKKIFWKW</sequence>
<evidence type="ECO:0000256" key="9">
    <source>
        <dbReference type="ARBA" id="ARBA00023065"/>
    </source>
</evidence>
<dbReference type="GO" id="GO:0031966">
    <property type="term" value="C:mitochondrial membrane"/>
    <property type="evidence" value="ECO:0007669"/>
    <property type="project" value="UniProtKB-SubCell"/>
</dbReference>
<evidence type="ECO:0000256" key="8">
    <source>
        <dbReference type="ARBA" id="ARBA00022989"/>
    </source>
</evidence>
<comment type="subunit">
    <text evidence="3">F-type ATPases have 2 components, CF(1) - the catalytic core - and CF(0) - the membrane proton channel.</text>
</comment>
<dbReference type="GO" id="GO:0015078">
    <property type="term" value="F:proton transmembrane transporter activity"/>
    <property type="evidence" value="ECO:0007669"/>
    <property type="project" value="InterPro"/>
</dbReference>
<keyword evidence="4 12" id="KW-0813">Transport</keyword>
<evidence type="ECO:0000313" key="14">
    <source>
        <dbReference type="EMBL" id="AMJ17272.1"/>
    </source>
</evidence>
<dbReference type="GO" id="GO:0045259">
    <property type="term" value="C:proton-transporting ATP synthase complex"/>
    <property type="evidence" value="ECO:0007669"/>
    <property type="project" value="UniProtKB-KW"/>
</dbReference>
<keyword evidence="8 13" id="KW-1133">Transmembrane helix</keyword>
<evidence type="ECO:0000256" key="4">
    <source>
        <dbReference type="ARBA" id="ARBA00022448"/>
    </source>
</evidence>
<keyword evidence="11 13" id="KW-0472">Membrane</keyword>
<dbReference type="AlphaFoldDB" id="A0A140CVE8"/>
<protein>
    <recommendedName>
        <fullName evidence="12">ATP synthase complex subunit 8</fullName>
    </recommendedName>
</protein>
<evidence type="ECO:0000256" key="5">
    <source>
        <dbReference type="ARBA" id="ARBA00022547"/>
    </source>
</evidence>
<evidence type="ECO:0000256" key="6">
    <source>
        <dbReference type="ARBA" id="ARBA00022692"/>
    </source>
</evidence>
<evidence type="ECO:0000256" key="11">
    <source>
        <dbReference type="ARBA" id="ARBA00023136"/>
    </source>
</evidence>
<keyword evidence="7 12" id="KW-0375">Hydrogen ion transport</keyword>
<reference evidence="14" key="1">
    <citation type="journal article" date="2015" name="Mol. Phylogenet. Evol.">
        <title>Mitogenomics of 'Old World Acraea' butterflies reveals a highly divergent 'Bematistes'.</title>
        <authorList>
            <person name="Timmermans M.J."/>
            <person name="Lees D.C."/>
            <person name="Thompson M.J."/>
            <person name="Safian S."/>
            <person name="Brattstrom O."/>
        </authorList>
    </citation>
    <scope>NUCLEOTIDE SEQUENCE</scope>
</reference>
<accession>A0A140CVE8</accession>
<comment type="similarity">
    <text evidence="2 12">Belongs to the ATPase protein 8 family.</text>
</comment>
<evidence type="ECO:0000256" key="10">
    <source>
        <dbReference type="ARBA" id="ARBA00023128"/>
    </source>
</evidence>
<evidence type="ECO:0000256" key="3">
    <source>
        <dbReference type="ARBA" id="ARBA00011291"/>
    </source>
</evidence>
<dbReference type="CTD" id="4509"/>
<evidence type="ECO:0000256" key="7">
    <source>
        <dbReference type="ARBA" id="ARBA00022781"/>
    </source>
</evidence>
<keyword evidence="10 12" id="KW-0496">Mitochondrion</keyword>
<dbReference type="RefSeq" id="YP_009236798.1">
    <property type="nucleotide sequence ID" value="NC_029509.1"/>
</dbReference>
<dbReference type="InterPro" id="IPR001421">
    <property type="entry name" value="ATP8_metazoa"/>
</dbReference>
<keyword evidence="5 12" id="KW-0138">CF(0)</keyword>
<reference evidence="14" key="2">
    <citation type="submission" date="2015-08" db="EMBL/GenBank/DDBJ databases">
        <authorList>
            <person name="Babu N.S."/>
            <person name="Beckwith C.J."/>
            <person name="Beseler K.G."/>
            <person name="Brison A."/>
            <person name="Carone J.V."/>
            <person name="Caskin T.P."/>
            <person name="Diamond M."/>
            <person name="Durham M.E."/>
            <person name="Foxe J.M."/>
            <person name="Go M."/>
            <person name="Henderson B.A."/>
            <person name="Jones I.B."/>
            <person name="McGettigan J.A."/>
            <person name="Micheletti S.J."/>
            <person name="Nasrallah M.E."/>
            <person name="Ortiz D."/>
            <person name="Piller C.R."/>
            <person name="Privatt S.R."/>
            <person name="Schneider S.L."/>
            <person name="Sharp S."/>
            <person name="Smith T.C."/>
            <person name="Stanton J.D."/>
            <person name="Ullery H.E."/>
            <person name="Wilson R.J."/>
            <person name="Serrano M.G."/>
            <person name="Buck G."/>
            <person name="Lee V."/>
            <person name="Wang Y."/>
            <person name="Carvalho R."/>
            <person name="Voegtly L."/>
            <person name="Shi R."/>
            <person name="Duckworth R."/>
            <person name="Johnson A."/>
            <person name="Loviza R."/>
            <person name="Walstead R."/>
            <person name="Shah Z."/>
            <person name="Kiflezghi M."/>
            <person name="Wade K."/>
            <person name="Ball S.L."/>
            <person name="Bradley K.W."/>
            <person name="Asai D.J."/>
            <person name="Bowman C.A."/>
            <person name="Russell D.A."/>
            <person name="Pope W.H."/>
            <person name="Jacobs-Sera D."/>
            <person name="Hendrix R.W."/>
            <person name="Hatfull G.F."/>
        </authorList>
    </citation>
    <scope>NUCLEOTIDE SEQUENCE</scope>
</reference>
<proteinExistence type="inferred from homology"/>
<evidence type="ECO:0000256" key="12">
    <source>
        <dbReference type="RuleBase" id="RU003661"/>
    </source>
</evidence>
<feature type="transmembrane region" description="Helical" evidence="13">
    <location>
        <begin position="6"/>
        <end position="31"/>
    </location>
</feature>